<dbReference type="AlphaFoldDB" id="A0A0D8X820"/>
<evidence type="ECO:0000313" key="1">
    <source>
        <dbReference type="EMBL" id="KJH39937.1"/>
    </source>
</evidence>
<name>A0A0D8X820_DICVI</name>
<organism evidence="1 2">
    <name type="scientific">Dictyocaulus viviparus</name>
    <name type="common">Bovine lungworm</name>
    <dbReference type="NCBI Taxonomy" id="29172"/>
    <lineage>
        <taxon>Eukaryota</taxon>
        <taxon>Metazoa</taxon>
        <taxon>Ecdysozoa</taxon>
        <taxon>Nematoda</taxon>
        <taxon>Chromadorea</taxon>
        <taxon>Rhabditida</taxon>
        <taxon>Rhabditina</taxon>
        <taxon>Rhabditomorpha</taxon>
        <taxon>Strongyloidea</taxon>
        <taxon>Metastrongylidae</taxon>
        <taxon>Dictyocaulus</taxon>
    </lineage>
</organism>
<reference evidence="1 2" key="1">
    <citation type="submission" date="2013-11" db="EMBL/GenBank/DDBJ databases">
        <title>Draft genome of the bovine lungworm Dictyocaulus viviparus.</title>
        <authorList>
            <person name="Mitreva M."/>
        </authorList>
    </citation>
    <scope>NUCLEOTIDE SEQUENCE [LARGE SCALE GENOMIC DNA]</scope>
    <source>
        <strain evidence="1 2">HannoverDv2000</strain>
    </source>
</reference>
<keyword evidence="2" id="KW-1185">Reference proteome</keyword>
<evidence type="ECO:0000313" key="2">
    <source>
        <dbReference type="Proteomes" id="UP000053766"/>
    </source>
</evidence>
<dbReference type="Proteomes" id="UP000053766">
    <property type="component" value="Unassembled WGS sequence"/>
</dbReference>
<proteinExistence type="predicted"/>
<reference evidence="2" key="2">
    <citation type="journal article" date="2016" name="Sci. Rep.">
        <title>Dictyocaulus viviparus genome, variome and transcriptome elucidate lungworm biology and support future intervention.</title>
        <authorList>
            <person name="McNulty S.N."/>
            <person name="Strube C."/>
            <person name="Rosa B.A."/>
            <person name="Martin J.C."/>
            <person name="Tyagi R."/>
            <person name="Choi Y.J."/>
            <person name="Wang Q."/>
            <person name="Hallsworth Pepin K."/>
            <person name="Zhang X."/>
            <person name="Ozersky P."/>
            <person name="Wilson R.K."/>
            <person name="Sternberg P.W."/>
            <person name="Gasser R.B."/>
            <person name="Mitreva M."/>
        </authorList>
    </citation>
    <scope>NUCLEOTIDE SEQUENCE [LARGE SCALE GENOMIC DNA]</scope>
    <source>
        <strain evidence="2">HannoverDv2000</strain>
    </source>
</reference>
<protein>
    <submittedName>
        <fullName evidence="1">Uncharacterized protein</fullName>
    </submittedName>
</protein>
<sequence length="95" mass="10390">MLLSVRLNDKVNCLVTGNTVTSSCDKMDMAACGMQNNMKSIPPQHLTLSGTLKIGNLIMATWSNQMWRTILNRVLRVLSSGPFGMNFQAASVDIS</sequence>
<dbReference type="PROSITE" id="PS51257">
    <property type="entry name" value="PROKAR_LIPOPROTEIN"/>
    <property type="match status" value="1"/>
</dbReference>
<gene>
    <name evidence="1" type="ORF">DICVIV_14155</name>
</gene>
<dbReference type="EMBL" id="KN719090">
    <property type="protein sequence ID" value="KJH39937.1"/>
    <property type="molecule type" value="Genomic_DNA"/>
</dbReference>
<accession>A0A0D8X820</accession>